<dbReference type="GO" id="GO:0032259">
    <property type="term" value="P:methylation"/>
    <property type="evidence" value="ECO:0007669"/>
    <property type="project" value="UniProtKB-KW"/>
</dbReference>
<dbReference type="InterPro" id="IPR023298">
    <property type="entry name" value="ATPase_P-typ_TM_dom_sf"/>
</dbReference>
<feature type="domain" description="Cation-transporting P-type ATPase C-terminal" evidence="8">
    <location>
        <begin position="524"/>
        <end position="693"/>
    </location>
</feature>
<evidence type="ECO:0000256" key="2">
    <source>
        <dbReference type="ARBA" id="ARBA00022692"/>
    </source>
</evidence>
<dbReference type="Pfam" id="PF00689">
    <property type="entry name" value="Cation_ATPase_C"/>
    <property type="match status" value="1"/>
</dbReference>
<dbReference type="InterPro" id="IPR023299">
    <property type="entry name" value="ATPase_P-typ_cyto_dom_N"/>
</dbReference>
<feature type="transmembrane region" description="Helical" evidence="7">
    <location>
        <begin position="107"/>
        <end position="130"/>
    </location>
</feature>
<feature type="transmembrane region" description="Helical" evidence="7">
    <location>
        <begin position="672"/>
        <end position="691"/>
    </location>
</feature>
<sequence>MRVTSTGKDTVFGKMMSQTDADSSGKKCKLEACLHKVTTCTHFSGLLISIVIIVALFIRYEFGKLDEKNGSYMPESMEEQTRIKTIMDAIKGIIAGLGGRARVLTTLLSVSLLGIVEGMPVVISVAIFIWNRKTLAHKASERDYLAPGNMASVTTIISGKFGGLTEHEMEVDNFLVGEEFVSQSSTVDSNVLEGLCDGIGTFFMRSNGCESKVGALISWAEAKLGMKEGSVREQCEIISGQGSDPFQECCQVLLEKSDNEGRMKYLHCCGPPPDVLRLSSHYYDIKGEIQELDVQIDQAIERMLAEESEVIAFARKYVDESDAASVEANCLIFMGMIGLKNTKREDIIEAVSILKQGGVTTILASGDDISALETIGQDCGLLTRGSDDQVFTGEQFRAWTNEEKTEKLEKIHIMGNCLPSDKILLIKSLKEKDEVVALVGQDTTDSPALKQADIGITSGTWSSEVAVGNRDINIWNGDFCFLVNLIKNGRCFQENIQKFIQLELIVTISSSLINFTTTVFLGDAPITAVQLSWLNLVVSFVGGLALLTGPSTKPLMTMEPVKSCAKLITKAMWRNIVIQAAYQTAIFVTLQNKGHAILGINGGRVKSVIYNSFFLCQIFNMFIAREPERRNIFSGLVRKNWWFWVALVLFLMCQAVFAAAERVVGSSPGLSWKLWAVCLLIAVVSWLLDWAGKTASNLAARWILDQGGKSKSNSISHTPTCC</sequence>
<keyword evidence="2 7" id="KW-0812">Transmembrane</keyword>
<name>A0A2G9GBP1_9LAMI</name>
<dbReference type="GO" id="GO:0016787">
    <property type="term" value="F:hydrolase activity"/>
    <property type="evidence" value="ECO:0007669"/>
    <property type="project" value="UniProtKB-KW"/>
</dbReference>
<keyword evidence="10" id="KW-1185">Reference proteome</keyword>
<dbReference type="InterPro" id="IPR023214">
    <property type="entry name" value="HAD_sf"/>
</dbReference>
<dbReference type="Gene3D" id="3.40.50.1000">
    <property type="entry name" value="HAD superfamily/HAD-like"/>
    <property type="match status" value="1"/>
</dbReference>
<feature type="transmembrane region" description="Helical" evidence="7">
    <location>
        <begin position="641"/>
        <end position="660"/>
    </location>
</feature>
<dbReference type="GO" id="GO:0005388">
    <property type="term" value="F:P-type calcium transporter activity"/>
    <property type="evidence" value="ECO:0007669"/>
    <property type="project" value="TreeGrafter"/>
</dbReference>
<evidence type="ECO:0000313" key="10">
    <source>
        <dbReference type="Proteomes" id="UP000231279"/>
    </source>
</evidence>
<evidence type="ECO:0000256" key="3">
    <source>
        <dbReference type="ARBA" id="ARBA00022723"/>
    </source>
</evidence>
<protein>
    <submittedName>
        <fullName evidence="9">tRNA methyltransferase</fullName>
        <ecNumber evidence="9">3.6.3.8</ecNumber>
    </submittedName>
</protein>
<keyword evidence="5 7" id="KW-1133">Transmembrane helix</keyword>
<dbReference type="PRINTS" id="PR00119">
    <property type="entry name" value="CATATPASE"/>
</dbReference>
<dbReference type="GO" id="GO:0008168">
    <property type="term" value="F:methyltransferase activity"/>
    <property type="evidence" value="ECO:0007669"/>
    <property type="project" value="UniProtKB-KW"/>
</dbReference>
<comment type="subcellular location">
    <subcellularLocation>
        <location evidence="1">Endomembrane system</location>
        <topology evidence="1">Multi-pass membrane protein</topology>
    </subcellularLocation>
</comment>
<dbReference type="SUPFAM" id="SSF81660">
    <property type="entry name" value="Metal cation-transporting ATPase, ATP-binding domain N"/>
    <property type="match status" value="1"/>
</dbReference>
<accession>A0A2G9GBP1</accession>
<dbReference type="AlphaFoldDB" id="A0A2G9GBP1"/>
<keyword evidence="4" id="KW-0460">Magnesium</keyword>
<feature type="transmembrane region" description="Helical" evidence="7">
    <location>
        <begin position="528"/>
        <end position="548"/>
    </location>
</feature>
<keyword evidence="9" id="KW-0489">Methyltransferase</keyword>
<dbReference type="InterPro" id="IPR006068">
    <property type="entry name" value="ATPase_P-typ_cation-transptr_C"/>
</dbReference>
<dbReference type="EC" id="3.6.3.8" evidence="9"/>
<organism evidence="9 10">
    <name type="scientific">Handroanthus impetiginosus</name>
    <dbReference type="NCBI Taxonomy" id="429701"/>
    <lineage>
        <taxon>Eukaryota</taxon>
        <taxon>Viridiplantae</taxon>
        <taxon>Streptophyta</taxon>
        <taxon>Embryophyta</taxon>
        <taxon>Tracheophyta</taxon>
        <taxon>Spermatophyta</taxon>
        <taxon>Magnoliopsida</taxon>
        <taxon>eudicotyledons</taxon>
        <taxon>Gunneridae</taxon>
        <taxon>Pentapetalae</taxon>
        <taxon>asterids</taxon>
        <taxon>lamiids</taxon>
        <taxon>Lamiales</taxon>
        <taxon>Bignoniaceae</taxon>
        <taxon>Crescentiina</taxon>
        <taxon>Tabebuia alliance</taxon>
        <taxon>Handroanthus</taxon>
    </lineage>
</organism>
<dbReference type="Gene3D" id="1.20.1110.10">
    <property type="entry name" value="Calcium-transporting ATPase, transmembrane domain"/>
    <property type="match status" value="3"/>
</dbReference>
<evidence type="ECO:0000256" key="1">
    <source>
        <dbReference type="ARBA" id="ARBA00004127"/>
    </source>
</evidence>
<dbReference type="Pfam" id="PF00702">
    <property type="entry name" value="Hydrolase"/>
    <property type="match status" value="1"/>
</dbReference>
<dbReference type="SUPFAM" id="SSF56784">
    <property type="entry name" value="HAD-like"/>
    <property type="match status" value="1"/>
</dbReference>
<dbReference type="STRING" id="429701.A0A2G9GBP1"/>
<feature type="transmembrane region" description="Helical" evidence="7">
    <location>
        <begin position="502"/>
        <end position="522"/>
    </location>
</feature>
<dbReference type="GO" id="GO:0000166">
    <property type="term" value="F:nucleotide binding"/>
    <property type="evidence" value="ECO:0007669"/>
    <property type="project" value="InterPro"/>
</dbReference>
<dbReference type="SUPFAM" id="SSF81665">
    <property type="entry name" value="Calcium ATPase, transmembrane domain M"/>
    <property type="match status" value="1"/>
</dbReference>
<evidence type="ECO:0000256" key="7">
    <source>
        <dbReference type="SAM" id="Phobius"/>
    </source>
</evidence>
<keyword evidence="3" id="KW-0479">Metal-binding</keyword>
<dbReference type="GO" id="GO:0046872">
    <property type="term" value="F:metal ion binding"/>
    <property type="evidence" value="ECO:0007669"/>
    <property type="project" value="UniProtKB-KW"/>
</dbReference>
<dbReference type="GO" id="GO:0012505">
    <property type="term" value="C:endomembrane system"/>
    <property type="evidence" value="ECO:0007669"/>
    <property type="project" value="UniProtKB-SubCell"/>
</dbReference>
<evidence type="ECO:0000256" key="5">
    <source>
        <dbReference type="ARBA" id="ARBA00022989"/>
    </source>
</evidence>
<comment type="caution">
    <text evidence="9">The sequence shown here is derived from an EMBL/GenBank/DDBJ whole genome shotgun (WGS) entry which is preliminary data.</text>
</comment>
<dbReference type="PANTHER" id="PTHR24093">
    <property type="entry name" value="CATION TRANSPORTING ATPASE"/>
    <property type="match status" value="1"/>
</dbReference>
<evidence type="ECO:0000256" key="6">
    <source>
        <dbReference type="ARBA" id="ARBA00023136"/>
    </source>
</evidence>
<keyword evidence="6 7" id="KW-0472">Membrane</keyword>
<dbReference type="Proteomes" id="UP000231279">
    <property type="component" value="Unassembled WGS sequence"/>
</dbReference>
<dbReference type="InterPro" id="IPR036412">
    <property type="entry name" value="HAD-like_sf"/>
</dbReference>
<dbReference type="OrthoDB" id="116380at2759"/>
<gene>
    <name evidence="9" type="ORF">CDL12_24786</name>
</gene>
<keyword evidence="9" id="KW-0378">Hydrolase</keyword>
<dbReference type="PANTHER" id="PTHR24093:SF369">
    <property type="entry name" value="CALCIUM-TRANSPORTING ATPASE"/>
    <property type="match status" value="1"/>
</dbReference>
<reference evidence="10" key="1">
    <citation type="journal article" date="2018" name="Gigascience">
        <title>Genome assembly of the Pink Ipe (Handroanthus impetiginosus, Bignoniaceae), a highly valued, ecologically keystone Neotropical timber forest tree.</title>
        <authorList>
            <person name="Silva-Junior O.B."/>
            <person name="Grattapaglia D."/>
            <person name="Novaes E."/>
            <person name="Collevatti R.G."/>
        </authorList>
    </citation>
    <scope>NUCLEOTIDE SEQUENCE [LARGE SCALE GENOMIC DNA]</scope>
    <source>
        <strain evidence="10">cv. UFG-1</strain>
    </source>
</reference>
<evidence type="ECO:0000313" key="9">
    <source>
        <dbReference type="EMBL" id="PIN02696.1"/>
    </source>
</evidence>
<dbReference type="GO" id="GO:0005886">
    <property type="term" value="C:plasma membrane"/>
    <property type="evidence" value="ECO:0007669"/>
    <property type="project" value="TreeGrafter"/>
</dbReference>
<evidence type="ECO:0000256" key="4">
    <source>
        <dbReference type="ARBA" id="ARBA00022842"/>
    </source>
</evidence>
<keyword evidence="9" id="KW-0808">Transferase</keyword>
<feature type="transmembrane region" description="Helical" evidence="7">
    <location>
        <begin position="43"/>
        <end position="62"/>
    </location>
</feature>
<proteinExistence type="predicted"/>
<evidence type="ECO:0000259" key="8">
    <source>
        <dbReference type="Pfam" id="PF00689"/>
    </source>
</evidence>
<dbReference type="EMBL" id="NKXS01005815">
    <property type="protein sequence ID" value="PIN02696.1"/>
    <property type="molecule type" value="Genomic_DNA"/>
</dbReference>